<dbReference type="NCBIfam" id="TIGR04416">
    <property type="entry name" value="group_II_RT_mat"/>
    <property type="match status" value="1"/>
</dbReference>
<keyword evidence="4" id="KW-0808">Transferase</keyword>
<keyword evidence="5" id="KW-1185">Reference proteome</keyword>
<feature type="domain" description="Reverse transcriptase" evidence="3">
    <location>
        <begin position="118"/>
        <end position="368"/>
    </location>
</feature>
<dbReference type="PROSITE" id="PS50878">
    <property type="entry name" value="RT_POL"/>
    <property type="match status" value="1"/>
</dbReference>
<dbReference type="InterPro" id="IPR030931">
    <property type="entry name" value="Group_II_RT_mat"/>
</dbReference>
<dbReference type="EC" id="2.7.7.49" evidence="4"/>
<dbReference type="CDD" id="cd01651">
    <property type="entry name" value="RT_G2_intron"/>
    <property type="match status" value="1"/>
</dbReference>
<dbReference type="EMBL" id="JAKLJA010000056">
    <property type="protein sequence ID" value="MCG5078326.1"/>
    <property type="molecule type" value="Genomic_DNA"/>
</dbReference>
<dbReference type="InterPro" id="IPR000477">
    <property type="entry name" value="RT_dom"/>
</dbReference>
<dbReference type="Pfam" id="PF00078">
    <property type="entry name" value="RVT_1"/>
    <property type="match status" value="1"/>
</dbReference>
<keyword evidence="4" id="KW-0695">RNA-directed DNA polymerase</keyword>
<dbReference type="PANTHER" id="PTHR34047:SF8">
    <property type="entry name" value="PROTEIN YKFC"/>
    <property type="match status" value="1"/>
</dbReference>
<comment type="similarity">
    <text evidence="1">Belongs to the bacterial reverse transcriptase family.</text>
</comment>
<evidence type="ECO:0000256" key="1">
    <source>
        <dbReference type="ARBA" id="ARBA00034120"/>
    </source>
</evidence>
<protein>
    <submittedName>
        <fullName evidence="4">Group II intron reverse transcriptase/maturase</fullName>
        <ecNumber evidence="4">2.7.7.49</ecNumber>
    </submittedName>
</protein>
<evidence type="ECO:0000313" key="4">
    <source>
        <dbReference type="EMBL" id="MCG5078326.1"/>
    </source>
</evidence>
<dbReference type="AlphaFoldDB" id="A0A9X1UMU6"/>
<evidence type="ECO:0000259" key="3">
    <source>
        <dbReference type="PROSITE" id="PS50878"/>
    </source>
</evidence>
<dbReference type="InterPro" id="IPR051083">
    <property type="entry name" value="GrpII_Intron_Splice-Mob/Def"/>
</dbReference>
<accession>A0A9X1UMU6</accession>
<feature type="region of interest" description="Disordered" evidence="2">
    <location>
        <begin position="1"/>
        <end position="43"/>
    </location>
</feature>
<evidence type="ECO:0000256" key="2">
    <source>
        <dbReference type="SAM" id="MobiDB-lite"/>
    </source>
</evidence>
<keyword evidence="4" id="KW-0548">Nucleotidyltransferase</keyword>
<dbReference type="Proteomes" id="UP001139308">
    <property type="component" value="Unassembled WGS sequence"/>
</dbReference>
<organism evidence="4 5">
    <name type="scientific">Paraburkholderia tagetis</name>
    <dbReference type="NCBI Taxonomy" id="2913261"/>
    <lineage>
        <taxon>Bacteria</taxon>
        <taxon>Pseudomonadati</taxon>
        <taxon>Pseudomonadota</taxon>
        <taxon>Betaproteobacteria</taxon>
        <taxon>Burkholderiales</taxon>
        <taxon>Burkholderiaceae</taxon>
        <taxon>Paraburkholderia</taxon>
    </lineage>
</organism>
<dbReference type="PROSITE" id="PS50096">
    <property type="entry name" value="IQ"/>
    <property type="match status" value="1"/>
</dbReference>
<comment type="caution">
    <text evidence="4">The sequence shown here is derived from an EMBL/GenBank/DDBJ whole genome shotgun (WGS) entry which is preliminary data.</text>
</comment>
<evidence type="ECO:0000313" key="5">
    <source>
        <dbReference type="Proteomes" id="UP001139308"/>
    </source>
</evidence>
<sequence length="492" mass="57484">MMNGREKSDSAVVATKPANNTGKPAAEWVEPRAGTKGNTGQFNTCRAQNRESVSHGLERVRQAARQRKKERFTALLHHVTIDRLRESFHALKRKAAPGVDGMTWQYFEAGLEDNLQRLHKQVQSGAYRALPVRRQYIPKPDGKQRPLGIAALEDKIAQRAVVEVLNAIYEEDFLGFSYGFRPGRSQHDAMDALSVAIDRTRVNWILDADIRNFFDGLSQEWLVRFLEHRIGDQRIIRLVRKWLKAGVLEDGELSVSETGTPQGAVASPLLANVYLHYTFDLWAQRWRRLEAKGHVIISRYADDIVVGFEHEADARRFWDAMRARLEKFELTLHPEKTRLLEFGRYAAARRQRLGLPRPETFTFLGFIFICGRSRRGAFQLQRKSRGDRMRAKLRQIKDDLRRRWHDSIPEQGKWLKQVVQGYFAYHAVPTNFRALHAFRHHVRTRWMRALRRRSQKDRTSWAQMTRIADTWLPRPRILHPWPNQRFAVKHPR</sequence>
<dbReference type="InterPro" id="IPR043502">
    <property type="entry name" value="DNA/RNA_pol_sf"/>
</dbReference>
<gene>
    <name evidence="4" type="primary">ltrA</name>
    <name evidence="4" type="ORF">L5014_34200</name>
</gene>
<dbReference type="PANTHER" id="PTHR34047">
    <property type="entry name" value="NUCLEAR INTRON MATURASE 1, MITOCHONDRIAL-RELATED"/>
    <property type="match status" value="1"/>
</dbReference>
<reference evidence="4" key="1">
    <citation type="submission" date="2022-01" db="EMBL/GenBank/DDBJ databases">
        <title>Genome sequence and assembly of Parabukholderia sp. RG36.</title>
        <authorList>
            <person name="Chhetri G."/>
        </authorList>
    </citation>
    <scope>NUCLEOTIDE SEQUENCE</scope>
    <source>
        <strain evidence="4">RG36</strain>
    </source>
</reference>
<name>A0A9X1UMU6_9BURK</name>
<dbReference type="SUPFAM" id="SSF56672">
    <property type="entry name" value="DNA/RNA polymerases"/>
    <property type="match status" value="1"/>
</dbReference>
<dbReference type="GO" id="GO:0003964">
    <property type="term" value="F:RNA-directed DNA polymerase activity"/>
    <property type="evidence" value="ECO:0007669"/>
    <property type="project" value="UniProtKB-KW"/>
</dbReference>
<proteinExistence type="inferred from homology"/>